<dbReference type="AlphaFoldDB" id="A0A078HY78"/>
<dbReference type="EMBL" id="LK032520">
    <property type="protein sequence ID" value="CDY42299.1"/>
    <property type="molecule type" value="Genomic_DNA"/>
</dbReference>
<accession>A0A078HY78</accession>
<proteinExistence type="predicted"/>
<dbReference type="Proteomes" id="UP000028999">
    <property type="component" value="Unassembled WGS sequence"/>
</dbReference>
<gene>
    <name evidence="1" type="primary">BnaC02g09050D</name>
    <name evidence="1" type="ORF">GSBRNA2T00074539001</name>
</gene>
<organism evidence="1 2">
    <name type="scientific">Brassica napus</name>
    <name type="common">Rape</name>
    <dbReference type="NCBI Taxonomy" id="3708"/>
    <lineage>
        <taxon>Eukaryota</taxon>
        <taxon>Viridiplantae</taxon>
        <taxon>Streptophyta</taxon>
        <taxon>Embryophyta</taxon>
        <taxon>Tracheophyta</taxon>
        <taxon>Spermatophyta</taxon>
        <taxon>Magnoliopsida</taxon>
        <taxon>eudicotyledons</taxon>
        <taxon>Gunneridae</taxon>
        <taxon>Pentapetalae</taxon>
        <taxon>rosids</taxon>
        <taxon>malvids</taxon>
        <taxon>Brassicales</taxon>
        <taxon>Brassicaceae</taxon>
        <taxon>Brassiceae</taxon>
        <taxon>Brassica</taxon>
    </lineage>
</organism>
<evidence type="ECO:0000313" key="2">
    <source>
        <dbReference type="Proteomes" id="UP000028999"/>
    </source>
</evidence>
<name>A0A078HY78_BRANA</name>
<sequence>MTMFIGFTTVDVFLSPLPMLKIKKDSILVNEKKNAKCIIMNVPVHNVHNIHNQWFSFRCYKQARSRRI</sequence>
<protein>
    <submittedName>
        <fullName evidence="1">BnaC02g09050D protein</fullName>
    </submittedName>
</protein>
<dbReference type="Gramene" id="CDY42299">
    <property type="protein sequence ID" value="CDY42299"/>
    <property type="gene ID" value="GSBRNA2T00074539001"/>
</dbReference>
<evidence type="ECO:0000313" key="1">
    <source>
        <dbReference type="EMBL" id="CDY42299.1"/>
    </source>
</evidence>
<keyword evidence="2" id="KW-1185">Reference proteome</keyword>
<reference evidence="1 2" key="1">
    <citation type="journal article" date="2014" name="Science">
        <title>Plant genetics. Early allopolyploid evolution in the post-Neolithic Brassica napus oilseed genome.</title>
        <authorList>
            <person name="Chalhoub B."/>
            <person name="Denoeud F."/>
            <person name="Liu S."/>
            <person name="Parkin I.A."/>
            <person name="Tang H."/>
            <person name="Wang X."/>
            <person name="Chiquet J."/>
            <person name="Belcram H."/>
            <person name="Tong C."/>
            <person name="Samans B."/>
            <person name="Correa M."/>
            <person name="Da Silva C."/>
            <person name="Just J."/>
            <person name="Falentin C."/>
            <person name="Koh C.S."/>
            <person name="Le Clainche I."/>
            <person name="Bernard M."/>
            <person name="Bento P."/>
            <person name="Noel B."/>
            <person name="Labadie K."/>
            <person name="Alberti A."/>
            <person name="Charles M."/>
            <person name="Arnaud D."/>
            <person name="Guo H."/>
            <person name="Daviaud C."/>
            <person name="Alamery S."/>
            <person name="Jabbari K."/>
            <person name="Zhao M."/>
            <person name="Edger P.P."/>
            <person name="Chelaifa H."/>
            <person name="Tack D."/>
            <person name="Lassalle G."/>
            <person name="Mestiri I."/>
            <person name="Schnel N."/>
            <person name="Le Paslier M.C."/>
            <person name="Fan G."/>
            <person name="Renault V."/>
            <person name="Bayer P.E."/>
            <person name="Golicz A.A."/>
            <person name="Manoli S."/>
            <person name="Lee T.H."/>
            <person name="Thi V.H."/>
            <person name="Chalabi S."/>
            <person name="Hu Q."/>
            <person name="Fan C."/>
            <person name="Tollenaere R."/>
            <person name="Lu Y."/>
            <person name="Battail C."/>
            <person name="Shen J."/>
            <person name="Sidebottom C.H."/>
            <person name="Wang X."/>
            <person name="Canaguier A."/>
            <person name="Chauveau A."/>
            <person name="Berard A."/>
            <person name="Deniot G."/>
            <person name="Guan M."/>
            <person name="Liu Z."/>
            <person name="Sun F."/>
            <person name="Lim Y.P."/>
            <person name="Lyons E."/>
            <person name="Town C.D."/>
            <person name="Bancroft I."/>
            <person name="Wang X."/>
            <person name="Meng J."/>
            <person name="Ma J."/>
            <person name="Pires J.C."/>
            <person name="King G.J."/>
            <person name="Brunel D."/>
            <person name="Delourme R."/>
            <person name="Renard M."/>
            <person name="Aury J.M."/>
            <person name="Adams K.L."/>
            <person name="Batley J."/>
            <person name="Snowdon R.J."/>
            <person name="Tost J."/>
            <person name="Edwards D."/>
            <person name="Zhou Y."/>
            <person name="Hua W."/>
            <person name="Sharpe A.G."/>
            <person name="Paterson A.H."/>
            <person name="Guan C."/>
            <person name="Wincker P."/>
        </authorList>
    </citation>
    <scope>NUCLEOTIDE SEQUENCE [LARGE SCALE GENOMIC DNA]</scope>
    <source>
        <strain evidence="2">cv. Darmor-bzh</strain>
    </source>
</reference>
<dbReference type="PaxDb" id="3708-A0A078HY78"/>